<organism evidence="4 5">
    <name type="scientific">Nocardia panacis</name>
    <dbReference type="NCBI Taxonomy" id="2340916"/>
    <lineage>
        <taxon>Bacteria</taxon>
        <taxon>Bacillati</taxon>
        <taxon>Actinomycetota</taxon>
        <taxon>Actinomycetes</taxon>
        <taxon>Mycobacteriales</taxon>
        <taxon>Nocardiaceae</taxon>
        <taxon>Nocardia</taxon>
    </lineage>
</organism>
<evidence type="ECO:0000256" key="1">
    <source>
        <dbReference type="SAM" id="Phobius"/>
    </source>
</evidence>
<accession>A0A3A4KQA4</accession>
<keyword evidence="1" id="KW-1133">Transmembrane helix</keyword>
<dbReference type="EMBL" id="QZFU01000029">
    <property type="protein sequence ID" value="RJO72037.1"/>
    <property type="molecule type" value="Genomic_DNA"/>
</dbReference>
<dbReference type="Gene3D" id="3.40.710.10">
    <property type="entry name" value="DD-peptidase/beta-lactamase superfamily"/>
    <property type="match status" value="1"/>
</dbReference>
<dbReference type="AlphaFoldDB" id="A0A3A4KQA4"/>
<dbReference type="Proteomes" id="UP000266677">
    <property type="component" value="Unassembled WGS sequence"/>
</dbReference>
<feature type="signal peptide" evidence="2">
    <location>
        <begin position="1"/>
        <end position="27"/>
    </location>
</feature>
<dbReference type="SUPFAM" id="SSF56601">
    <property type="entry name" value="beta-lactamase/transpeptidase-like"/>
    <property type="match status" value="1"/>
</dbReference>
<feature type="transmembrane region" description="Helical" evidence="1">
    <location>
        <begin position="422"/>
        <end position="443"/>
    </location>
</feature>
<keyword evidence="1" id="KW-0812">Transmembrane</keyword>
<evidence type="ECO:0000259" key="3">
    <source>
        <dbReference type="Pfam" id="PF00144"/>
    </source>
</evidence>
<feature type="domain" description="Beta-lactamase-related" evidence="3">
    <location>
        <begin position="40"/>
        <end position="346"/>
    </location>
</feature>
<evidence type="ECO:0000313" key="4">
    <source>
        <dbReference type="EMBL" id="RJO72037.1"/>
    </source>
</evidence>
<feature type="transmembrane region" description="Helical" evidence="1">
    <location>
        <begin position="455"/>
        <end position="477"/>
    </location>
</feature>
<evidence type="ECO:0000256" key="2">
    <source>
        <dbReference type="SAM" id="SignalP"/>
    </source>
</evidence>
<protein>
    <submittedName>
        <fullName evidence="4">Class A beta-lactamase-related serine hydrolase</fullName>
    </submittedName>
</protein>
<sequence>MGRVRVGIRACLVVLSLLGLTVPGVAAAGTDPRGLDPAAVDRFIEDYRAHTGLPGVTVAITKGREVVHTAGYGHDSSGAALTAHTRMPIASLSKSFTALGLLQLVEAGRVELDAPVRRYLPEFHTADSRGERITVRQLLNQTSGMADTAYPDLRMPQAHDLTGAVERLGEARLADDPGTRFHYHNPNYQVAARIIEVVSGIPYAQYLRERVLTPLGMRDTDTVNTAADAKDVAHGYIRVFGLPVAEPEPDWFVGGSHGMITTAADIAQWLIAQNNGGTAQNGTSVLSPTSIELTHKPSEREDYGMGWWQGKSDDAVRIYHTGDWFTYTAEQILLPESGYGIAILADTGLAVEGDVSVLANGLVALAQGHEPTVRYPGGVYADWVLAALSLGGVAAGGFAIVRSRRWAQRRKGEHTWRTIARFVPYLAPAAILALLPQLAGYVFAGRAGNFIHVMYVWPALVISLGVGTITGLAVVIARGIRLATRRSAE</sequence>
<keyword evidence="2" id="KW-0732">Signal</keyword>
<keyword evidence="5" id="KW-1185">Reference proteome</keyword>
<dbReference type="GO" id="GO:0016787">
    <property type="term" value="F:hydrolase activity"/>
    <property type="evidence" value="ECO:0007669"/>
    <property type="project" value="UniProtKB-KW"/>
</dbReference>
<proteinExistence type="predicted"/>
<keyword evidence="4" id="KW-0378">Hydrolase</keyword>
<name>A0A3A4KQA4_9NOCA</name>
<reference evidence="4 5" key="1">
    <citation type="submission" date="2018-09" db="EMBL/GenBank/DDBJ databases">
        <title>YIM PH21274 draft genome.</title>
        <authorList>
            <person name="Miao C."/>
        </authorList>
    </citation>
    <scope>NUCLEOTIDE SEQUENCE [LARGE SCALE GENOMIC DNA]</scope>
    <source>
        <strain evidence="4 5">YIM PH 21724</strain>
    </source>
</reference>
<keyword evidence="1" id="KW-0472">Membrane</keyword>
<gene>
    <name evidence="4" type="ORF">D5S18_22915</name>
</gene>
<dbReference type="PANTHER" id="PTHR46825:SF9">
    <property type="entry name" value="BETA-LACTAMASE-RELATED DOMAIN-CONTAINING PROTEIN"/>
    <property type="match status" value="1"/>
</dbReference>
<evidence type="ECO:0000313" key="5">
    <source>
        <dbReference type="Proteomes" id="UP000266677"/>
    </source>
</evidence>
<dbReference type="InterPro" id="IPR001466">
    <property type="entry name" value="Beta-lactam-related"/>
</dbReference>
<feature type="chain" id="PRO_5038436097" evidence="2">
    <location>
        <begin position="28"/>
        <end position="489"/>
    </location>
</feature>
<dbReference type="InterPro" id="IPR012338">
    <property type="entry name" value="Beta-lactam/transpept-like"/>
</dbReference>
<dbReference type="PANTHER" id="PTHR46825">
    <property type="entry name" value="D-ALANYL-D-ALANINE-CARBOXYPEPTIDASE/ENDOPEPTIDASE AMPH"/>
    <property type="match status" value="1"/>
</dbReference>
<comment type="caution">
    <text evidence="4">The sequence shown here is derived from an EMBL/GenBank/DDBJ whole genome shotgun (WGS) entry which is preliminary data.</text>
</comment>
<dbReference type="InterPro" id="IPR050491">
    <property type="entry name" value="AmpC-like"/>
</dbReference>
<dbReference type="Pfam" id="PF00144">
    <property type="entry name" value="Beta-lactamase"/>
    <property type="match status" value="1"/>
</dbReference>
<feature type="transmembrane region" description="Helical" evidence="1">
    <location>
        <begin position="380"/>
        <end position="401"/>
    </location>
</feature>